<dbReference type="SUPFAM" id="SSF53474">
    <property type="entry name" value="alpha/beta-Hydrolases"/>
    <property type="match status" value="1"/>
</dbReference>
<reference evidence="11" key="1">
    <citation type="submission" date="2023-03" db="EMBL/GenBank/DDBJ databases">
        <title>Massive genome expansion in bonnet fungi (Mycena s.s.) driven by repeated elements and novel gene families across ecological guilds.</title>
        <authorList>
            <consortium name="Lawrence Berkeley National Laboratory"/>
            <person name="Harder C.B."/>
            <person name="Miyauchi S."/>
            <person name="Viragh M."/>
            <person name="Kuo A."/>
            <person name="Thoen E."/>
            <person name="Andreopoulos B."/>
            <person name="Lu D."/>
            <person name="Skrede I."/>
            <person name="Drula E."/>
            <person name="Henrissat B."/>
            <person name="Morin E."/>
            <person name="Kohler A."/>
            <person name="Barry K."/>
            <person name="LaButti K."/>
            <person name="Morin E."/>
            <person name="Salamov A."/>
            <person name="Lipzen A."/>
            <person name="Mereny Z."/>
            <person name="Hegedus B."/>
            <person name="Baldrian P."/>
            <person name="Stursova M."/>
            <person name="Weitz H."/>
            <person name="Taylor A."/>
            <person name="Grigoriev I.V."/>
            <person name="Nagy L.G."/>
            <person name="Martin F."/>
            <person name="Kauserud H."/>
        </authorList>
    </citation>
    <scope>NUCLEOTIDE SEQUENCE</scope>
    <source>
        <strain evidence="11">9284</strain>
    </source>
</reference>
<keyword evidence="5" id="KW-0378">Hydrolase</keyword>
<keyword evidence="6" id="KW-0276">Fatty acid metabolism</keyword>
<dbReference type="InterPro" id="IPR003140">
    <property type="entry name" value="PLipase/COase/thioEstase"/>
</dbReference>
<evidence type="ECO:0000256" key="8">
    <source>
        <dbReference type="ARBA" id="ARBA00031195"/>
    </source>
</evidence>
<dbReference type="GO" id="GO:0006631">
    <property type="term" value="P:fatty acid metabolic process"/>
    <property type="evidence" value="ECO:0007669"/>
    <property type="project" value="UniProtKB-KW"/>
</dbReference>
<evidence type="ECO:0000313" key="12">
    <source>
        <dbReference type="Proteomes" id="UP001221142"/>
    </source>
</evidence>
<evidence type="ECO:0000256" key="2">
    <source>
        <dbReference type="ARBA" id="ARBA00012423"/>
    </source>
</evidence>
<evidence type="ECO:0000259" key="10">
    <source>
        <dbReference type="Pfam" id="PF02230"/>
    </source>
</evidence>
<proteinExistence type="inferred from homology"/>
<evidence type="ECO:0000256" key="3">
    <source>
        <dbReference type="ARBA" id="ARBA00014923"/>
    </source>
</evidence>
<dbReference type="InterPro" id="IPR050565">
    <property type="entry name" value="LYPA1-2/EST-like"/>
</dbReference>
<evidence type="ECO:0000256" key="5">
    <source>
        <dbReference type="ARBA" id="ARBA00022801"/>
    </source>
</evidence>
<dbReference type="EMBL" id="JARKIF010000005">
    <property type="protein sequence ID" value="KAJ7639362.1"/>
    <property type="molecule type" value="Genomic_DNA"/>
</dbReference>
<comment type="similarity">
    <text evidence="1">Belongs to the AB hydrolase superfamily. AB hydrolase 2 family.</text>
</comment>
<protein>
    <recommendedName>
        <fullName evidence="3">Acyl-protein thioesterase 1</fullName>
        <ecNumber evidence="2">3.1.2.22</ecNumber>
    </recommendedName>
    <alternativeName>
        <fullName evidence="8">Palmitoyl-protein hydrolase</fullName>
    </alternativeName>
</protein>
<name>A0AAD7FVJ3_9AGAR</name>
<comment type="function">
    <text evidence="7">Hydrolyzes fatty acids from S-acylated cysteine residues in proteins with a strong preference for palmitoylated G-alpha proteins over other acyl substrates. Mediates the deacylation of G-alpha proteins such as GPA1 in vivo, but has weak or no activity toward palmitoylated Ras proteins. Has weak lysophospholipase activity in vitro; however such activity may not exist in vivo.</text>
</comment>
<dbReference type="GO" id="GO:0008474">
    <property type="term" value="F:palmitoyl-(protein) hydrolase activity"/>
    <property type="evidence" value="ECO:0007669"/>
    <property type="project" value="UniProtKB-EC"/>
</dbReference>
<dbReference type="Pfam" id="PF02230">
    <property type="entry name" value="Abhydrolase_2"/>
    <property type="match status" value="1"/>
</dbReference>
<dbReference type="EC" id="3.1.2.22" evidence="2"/>
<sequence length="243" mass="26192">MAGIAPLKSIILPAISKHTATVIFVHGLGDTGAGWEPVGDMFSSEMPHVKWIFPHSPMIPITANGGMKMPGWFDITSFGFDSGEDGAGMRKSEYQLNQIISGEVDAGIPANRVVLGGFSQGGAMTLLTGLSSERKLAGLAVLRLPFAAGDVAIQPSEYAKSLPIFWGQGQIDPLVRPELAIASARMVIEKTKTPEVKETANGKFAEFKGSLFEFKTYSNVAHSTSQQELNDLKEWLKKTLPEE</sequence>
<dbReference type="Gene3D" id="3.40.50.1820">
    <property type="entry name" value="alpha/beta hydrolase"/>
    <property type="match status" value="1"/>
</dbReference>
<keyword evidence="6" id="KW-0443">Lipid metabolism</keyword>
<evidence type="ECO:0000256" key="9">
    <source>
        <dbReference type="ARBA" id="ARBA00047337"/>
    </source>
</evidence>
<feature type="domain" description="Phospholipase/carboxylesterase/thioesterase" evidence="10">
    <location>
        <begin position="11"/>
        <end position="192"/>
    </location>
</feature>
<dbReference type="InterPro" id="IPR029058">
    <property type="entry name" value="AB_hydrolase_fold"/>
</dbReference>
<dbReference type="PANTHER" id="PTHR10655:SF17">
    <property type="entry name" value="LYSOPHOSPHOLIPASE-LIKE PROTEIN 1"/>
    <property type="match status" value="1"/>
</dbReference>
<dbReference type="GO" id="GO:0052689">
    <property type="term" value="F:carboxylic ester hydrolase activity"/>
    <property type="evidence" value="ECO:0007669"/>
    <property type="project" value="UniProtKB-KW"/>
</dbReference>
<evidence type="ECO:0000313" key="11">
    <source>
        <dbReference type="EMBL" id="KAJ7639362.1"/>
    </source>
</evidence>
<evidence type="ECO:0000256" key="6">
    <source>
        <dbReference type="ARBA" id="ARBA00022832"/>
    </source>
</evidence>
<dbReference type="PANTHER" id="PTHR10655">
    <property type="entry name" value="LYSOPHOSPHOLIPASE-RELATED"/>
    <property type="match status" value="1"/>
</dbReference>
<dbReference type="GO" id="GO:0005737">
    <property type="term" value="C:cytoplasm"/>
    <property type="evidence" value="ECO:0007669"/>
    <property type="project" value="TreeGrafter"/>
</dbReference>
<accession>A0AAD7FVJ3</accession>
<dbReference type="Proteomes" id="UP001221142">
    <property type="component" value="Unassembled WGS sequence"/>
</dbReference>
<comment type="catalytic activity">
    <reaction evidence="9">
        <text>S-hexadecanoyl-L-cysteinyl-[protein] + H2O = L-cysteinyl-[protein] + hexadecanoate + H(+)</text>
        <dbReference type="Rhea" id="RHEA:19233"/>
        <dbReference type="Rhea" id="RHEA-COMP:10131"/>
        <dbReference type="Rhea" id="RHEA-COMP:11032"/>
        <dbReference type="ChEBI" id="CHEBI:7896"/>
        <dbReference type="ChEBI" id="CHEBI:15377"/>
        <dbReference type="ChEBI" id="CHEBI:15378"/>
        <dbReference type="ChEBI" id="CHEBI:29950"/>
        <dbReference type="ChEBI" id="CHEBI:74151"/>
        <dbReference type="EC" id="3.1.2.22"/>
    </reaction>
</comment>
<keyword evidence="4" id="KW-0719">Serine esterase</keyword>
<evidence type="ECO:0000256" key="4">
    <source>
        <dbReference type="ARBA" id="ARBA00022487"/>
    </source>
</evidence>
<evidence type="ECO:0000256" key="1">
    <source>
        <dbReference type="ARBA" id="ARBA00006499"/>
    </source>
</evidence>
<dbReference type="AlphaFoldDB" id="A0AAD7FVJ3"/>
<evidence type="ECO:0000256" key="7">
    <source>
        <dbReference type="ARBA" id="ARBA00029392"/>
    </source>
</evidence>
<keyword evidence="12" id="KW-1185">Reference proteome</keyword>
<gene>
    <name evidence="11" type="ORF">FB45DRAFT_905398</name>
</gene>
<comment type="caution">
    <text evidence="11">The sequence shown here is derived from an EMBL/GenBank/DDBJ whole genome shotgun (WGS) entry which is preliminary data.</text>
</comment>
<organism evidence="11 12">
    <name type="scientific">Roridomyces roridus</name>
    <dbReference type="NCBI Taxonomy" id="1738132"/>
    <lineage>
        <taxon>Eukaryota</taxon>
        <taxon>Fungi</taxon>
        <taxon>Dikarya</taxon>
        <taxon>Basidiomycota</taxon>
        <taxon>Agaricomycotina</taxon>
        <taxon>Agaricomycetes</taxon>
        <taxon>Agaricomycetidae</taxon>
        <taxon>Agaricales</taxon>
        <taxon>Marasmiineae</taxon>
        <taxon>Mycenaceae</taxon>
        <taxon>Roridomyces</taxon>
    </lineage>
</organism>